<keyword evidence="2" id="KW-0732">Signal</keyword>
<feature type="region of interest" description="Disordered" evidence="1">
    <location>
        <begin position="31"/>
        <end position="53"/>
    </location>
</feature>
<protein>
    <submittedName>
        <fullName evidence="3">Uncharacterized protein</fullName>
    </submittedName>
</protein>
<feature type="signal peptide" evidence="2">
    <location>
        <begin position="1"/>
        <end position="29"/>
    </location>
</feature>
<accession>A0AAT9HKH2</accession>
<feature type="compositionally biased region" description="Low complexity" evidence="1">
    <location>
        <begin position="31"/>
        <end position="42"/>
    </location>
</feature>
<dbReference type="EMBL" id="AP035768">
    <property type="protein sequence ID" value="BFO18011.1"/>
    <property type="molecule type" value="Genomic_DNA"/>
</dbReference>
<name>A0AAT9HKH2_9ACTN</name>
<reference evidence="3" key="2">
    <citation type="submission" date="2024-07" db="EMBL/GenBank/DDBJ databases">
        <title>Streptomyces haneummycinica sp. nov., a new antibiotic-producing actinobacterium isolated from marine sediment.</title>
        <authorList>
            <person name="Uemura M."/>
            <person name="Hamada M."/>
            <person name="Hirano S."/>
            <person name="Kobayashi K."/>
            <person name="Ohshiro T."/>
            <person name="Kobayashi T."/>
            <person name="Terahara T."/>
        </authorList>
    </citation>
    <scope>NUCLEOTIDE SEQUENCE</scope>
    <source>
        <strain evidence="3">KM77-8</strain>
    </source>
</reference>
<proteinExistence type="predicted"/>
<organism evidence="3">
    <name type="scientific">Streptomyces haneummycinicus</name>
    <dbReference type="NCBI Taxonomy" id="3074435"/>
    <lineage>
        <taxon>Bacteria</taxon>
        <taxon>Bacillati</taxon>
        <taxon>Actinomycetota</taxon>
        <taxon>Actinomycetes</taxon>
        <taxon>Kitasatosporales</taxon>
        <taxon>Streptomycetaceae</taxon>
        <taxon>Streptomyces</taxon>
    </lineage>
</organism>
<gene>
    <name evidence="3" type="ORF">SHKM778_43990</name>
</gene>
<dbReference type="PROSITE" id="PS51318">
    <property type="entry name" value="TAT"/>
    <property type="match status" value="1"/>
</dbReference>
<reference evidence="3" key="1">
    <citation type="submission" date="2024-06" db="EMBL/GenBank/DDBJ databases">
        <authorList>
            <consortium name="consrtm"/>
            <person name="Uemura M."/>
            <person name="Terahara T."/>
        </authorList>
    </citation>
    <scope>NUCLEOTIDE SEQUENCE</scope>
    <source>
        <strain evidence="3">KM77-8</strain>
    </source>
</reference>
<sequence length="53" mass="5250">MENLSRRKALSLGVALGLVGVASPVPAWASTGSATGAAAGTGPEWIWDDAADP</sequence>
<evidence type="ECO:0000256" key="2">
    <source>
        <dbReference type="SAM" id="SignalP"/>
    </source>
</evidence>
<feature type="chain" id="PRO_5043747995" evidence="2">
    <location>
        <begin position="30"/>
        <end position="53"/>
    </location>
</feature>
<evidence type="ECO:0000256" key="1">
    <source>
        <dbReference type="SAM" id="MobiDB-lite"/>
    </source>
</evidence>
<dbReference type="AlphaFoldDB" id="A0AAT9HKH2"/>
<dbReference type="InterPro" id="IPR006311">
    <property type="entry name" value="TAT_signal"/>
</dbReference>
<evidence type="ECO:0000313" key="3">
    <source>
        <dbReference type="EMBL" id="BFO18011.1"/>
    </source>
</evidence>